<name>A0A2K8U4W2_9GAMM</name>
<keyword evidence="1" id="KW-0812">Transmembrane</keyword>
<feature type="transmembrane region" description="Helical" evidence="1">
    <location>
        <begin position="195"/>
        <end position="215"/>
    </location>
</feature>
<evidence type="ECO:0000256" key="1">
    <source>
        <dbReference type="SAM" id="Phobius"/>
    </source>
</evidence>
<dbReference type="KEGG" id="tsy:THSYN_06165"/>
<protein>
    <submittedName>
        <fullName evidence="2">Uncharacterized protein</fullName>
    </submittedName>
</protein>
<dbReference type="AlphaFoldDB" id="A0A2K8U4W2"/>
<gene>
    <name evidence="2" type="ORF">THSYN_06165</name>
</gene>
<keyword evidence="3" id="KW-1185">Reference proteome</keyword>
<keyword evidence="1" id="KW-1133">Transmembrane helix</keyword>
<evidence type="ECO:0000313" key="3">
    <source>
        <dbReference type="Proteomes" id="UP000232638"/>
    </source>
</evidence>
<evidence type="ECO:0000313" key="2">
    <source>
        <dbReference type="EMBL" id="AUB80575.1"/>
    </source>
</evidence>
<feature type="transmembrane region" description="Helical" evidence="1">
    <location>
        <begin position="222"/>
        <end position="243"/>
    </location>
</feature>
<organism evidence="2 3">
    <name type="scientific">Candidatus Thiodictyon syntrophicum</name>
    <dbReference type="NCBI Taxonomy" id="1166950"/>
    <lineage>
        <taxon>Bacteria</taxon>
        <taxon>Pseudomonadati</taxon>
        <taxon>Pseudomonadota</taxon>
        <taxon>Gammaproteobacteria</taxon>
        <taxon>Chromatiales</taxon>
        <taxon>Chromatiaceae</taxon>
        <taxon>Thiodictyon</taxon>
    </lineage>
</organism>
<dbReference type="EMBL" id="CP020370">
    <property type="protein sequence ID" value="AUB80575.1"/>
    <property type="molecule type" value="Genomic_DNA"/>
</dbReference>
<reference evidence="2 3" key="1">
    <citation type="submission" date="2017-03" db="EMBL/GenBank/DDBJ databases">
        <title>Complete genome sequence of Candidatus 'Thiodictyon syntrophicum' sp. nov. strain Cad16T, a photolithoautotroph purple sulfur bacterium isolated from an alpine meromictic lake.</title>
        <authorList>
            <person name="Luedin S.M."/>
            <person name="Pothier J.F."/>
            <person name="Danza F."/>
            <person name="Storelli N."/>
            <person name="Wittwer M."/>
            <person name="Tonolla M."/>
        </authorList>
    </citation>
    <scope>NUCLEOTIDE SEQUENCE [LARGE SCALE GENOMIC DNA]</scope>
    <source>
        <strain evidence="2 3">Cad16T</strain>
    </source>
</reference>
<accession>A0A2K8U4W2</accession>
<dbReference type="RefSeq" id="WP_100918372.1">
    <property type="nucleotide sequence ID" value="NZ_CP020370.1"/>
</dbReference>
<keyword evidence="1" id="KW-0472">Membrane</keyword>
<proteinExistence type="predicted"/>
<dbReference type="Proteomes" id="UP000232638">
    <property type="component" value="Chromosome"/>
</dbReference>
<sequence>MSSNICPVCEHEQDQDRADCARCGWDFSPLLGSTEEMRTELDRRLDAARTAWQEQRHWLLPERMAEQPRLQRDPFETPGEFSQRIGSRPWYVGSCKLDQGHYNVKTGKFPLEHLFQAGWASSLFRRGNYYLFTLARDQAKALYEESPTVPVLAWLEAPRGKVKLNRLVLLTNRGEHRLYGNVVRNILLPAEDHPFGTTLLFLAGFFFSAVLAGNAPESMRGLVLLGLLFVVVLPLSLYLARYID</sequence>